<keyword evidence="2" id="KW-1185">Reference proteome</keyword>
<organism evidence="1 2">
    <name type="scientific">Macrosiphum euphorbiae</name>
    <name type="common">potato aphid</name>
    <dbReference type="NCBI Taxonomy" id="13131"/>
    <lineage>
        <taxon>Eukaryota</taxon>
        <taxon>Metazoa</taxon>
        <taxon>Ecdysozoa</taxon>
        <taxon>Arthropoda</taxon>
        <taxon>Hexapoda</taxon>
        <taxon>Insecta</taxon>
        <taxon>Pterygota</taxon>
        <taxon>Neoptera</taxon>
        <taxon>Paraneoptera</taxon>
        <taxon>Hemiptera</taxon>
        <taxon>Sternorrhyncha</taxon>
        <taxon>Aphidomorpha</taxon>
        <taxon>Aphidoidea</taxon>
        <taxon>Aphididae</taxon>
        <taxon>Macrosiphini</taxon>
        <taxon>Macrosiphum</taxon>
    </lineage>
</organism>
<gene>
    <name evidence="1" type="ORF">MEUPH1_LOCUS28479</name>
</gene>
<dbReference type="Proteomes" id="UP001160148">
    <property type="component" value="Unassembled WGS sequence"/>
</dbReference>
<sequence length="222" mass="24745">MTQLYQVMRKNMKASLTNLDVSWLLNLSAESIDMSAESLCLVKLGEFRNVCMSWNDLLTSTPRRTSTASLSTETTSTSATYVATRADLVGAPSSFEEHFGASTADVDFVGFLEASASNQGITETYCDTYLRAADASTLSEASEKMDDYLIDINIYRRVDIWEKPKGDYWKGATARCRGTFNANHQAVNFASRIVKMMGEKMVKLKNLKRIRKTPGFVQKTGH</sequence>
<dbReference type="AlphaFoldDB" id="A0AAV0Y223"/>
<accession>A0AAV0Y223</accession>
<reference evidence="1 2" key="1">
    <citation type="submission" date="2023-01" db="EMBL/GenBank/DDBJ databases">
        <authorList>
            <person name="Whitehead M."/>
        </authorList>
    </citation>
    <scope>NUCLEOTIDE SEQUENCE [LARGE SCALE GENOMIC DNA]</scope>
</reference>
<evidence type="ECO:0000313" key="1">
    <source>
        <dbReference type="EMBL" id="CAI6374905.1"/>
    </source>
</evidence>
<proteinExistence type="predicted"/>
<evidence type="ECO:0000313" key="2">
    <source>
        <dbReference type="Proteomes" id="UP001160148"/>
    </source>
</evidence>
<name>A0AAV0Y223_9HEMI</name>
<dbReference type="EMBL" id="CARXXK010001250">
    <property type="protein sequence ID" value="CAI6374905.1"/>
    <property type="molecule type" value="Genomic_DNA"/>
</dbReference>
<protein>
    <submittedName>
        <fullName evidence="1">Uncharacterized protein</fullName>
    </submittedName>
</protein>
<comment type="caution">
    <text evidence="1">The sequence shown here is derived from an EMBL/GenBank/DDBJ whole genome shotgun (WGS) entry which is preliminary data.</text>
</comment>